<sequence length="126" mass="14982">MNFTPSKKLLDLSNDYGSKLSNKRLIGIFLTALILFLPRLVNYNIFVSILAFFAIVPFWIYYFNWKSAESKKIKEIHEAEYEISRIIIEIDKIDKLKNSGLMSGEDYLQKKDEYQRMYDKYKGFIE</sequence>
<accession>A0A559JX64</accession>
<dbReference type="Proteomes" id="UP000316330">
    <property type="component" value="Unassembled WGS sequence"/>
</dbReference>
<dbReference type="EMBL" id="VNJJ01000001">
    <property type="protein sequence ID" value="TVY04474.1"/>
    <property type="molecule type" value="Genomic_DNA"/>
</dbReference>
<organism evidence="2 3">
    <name type="scientific">Cohnella terricola</name>
    <dbReference type="NCBI Taxonomy" id="1289167"/>
    <lineage>
        <taxon>Bacteria</taxon>
        <taxon>Bacillati</taxon>
        <taxon>Bacillota</taxon>
        <taxon>Bacilli</taxon>
        <taxon>Bacillales</taxon>
        <taxon>Paenibacillaceae</taxon>
        <taxon>Cohnella</taxon>
    </lineage>
</organism>
<comment type="caution">
    <text evidence="2">The sequence shown here is derived from an EMBL/GenBank/DDBJ whole genome shotgun (WGS) entry which is preliminary data.</text>
</comment>
<protein>
    <submittedName>
        <fullName evidence="2">Uncharacterized protein</fullName>
    </submittedName>
</protein>
<evidence type="ECO:0000313" key="2">
    <source>
        <dbReference type="EMBL" id="TVY04474.1"/>
    </source>
</evidence>
<proteinExistence type="predicted"/>
<name>A0A559JX64_9BACL</name>
<gene>
    <name evidence="2" type="ORF">FPZ45_02520</name>
</gene>
<evidence type="ECO:0000313" key="3">
    <source>
        <dbReference type="Proteomes" id="UP000316330"/>
    </source>
</evidence>
<keyword evidence="1" id="KW-0812">Transmembrane</keyword>
<feature type="transmembrane region" description="Helical" evidence="1">
    <location>
        <begin position="21"/>
        <end position="37"/>
    </location>
</feature>
<keyword evidence="1" id="KW-0472">Membrane</keyword>
<keyword evidence="1" id="KW-1133">Transmembrane helix</keyword>
<evidence type="ECO:0000256" key="1">
    <source>
        <dbReference type="SAM" id="Phobius"/>
    </source>
</evidence>
<feature type="transmembrane region" description="Helical" evidence="1">
    <location>
        <begin position="43"/>
        <end position="64"/>
    </location>
</feature>
<dbReference type="AlphaFoldDB" id="A0A559JX64"/>
<keyword evidence="3" id="KW-1185">Reference proteome</keyword>
<reference evidence="2 3" key="1">
    <citation type="submission" date="2019-07" db="EMBL/GenBank/DDBJ databases">
        <authorList>
            <person name="Kim J."/>
        </authorList>
    </citation>
    <scope>NUCLEOTIDE SEQUENCE [LARGE SCALE GENOMIC DNA]</scope>
    <source>
        <strain evidence="2 3">G13</strain>
    </source>
</reference>
<dbReference type="RefSeq" id="WP_144698027.1">
    <property type="nucleotide sequence ID" value="NZ_VNJJ01000001.1"/>
</dbReference>